<dbReference type="EMBL" id="BPLF01000001">
    <property type="protein sequence ID" value="GIX61391.1"/>
    <property type="molecule type" value="Genomic_DNA"/>
</dbReference>
<comment type="caution">
    <text evidence="2">The sequence shown here is derived from an EMBL/GenBank/DDBJ whole genome shotgun (WGS) entry which is preliminary data.</text>
</comment>
<evidence type="ECO:0000313" key="3">
    <source>
        <dbReference type="Proteomes" id="UP001497744"/>
    </source>
</evidence>
<accession>A0AAV4LQL2</accession>
<feature type="compositionally biased region" description="Polar residues" evidence="1">
    <location>
        <begin position="194"/>
        <end position="209"/>
    </location>
</feature>
<proteinExistence type="predicted"/>
<keyword evidence="3" id="KW-1185">Reference proteome</keyword>
<evidence type="ECO:0000313" key="2">
    <source>
        <dbReference type="EMBL" id="GIX61391.1"/>
    </source>
</evidence>
<organism evidence="2 3">
    <name type="scientific">Babesia caballi</name>
    <dbReference type="NCBI Taxonomy" id="5871"/>
    <lineage>
        <taxon>Eukaryota</taxon>
        <taxon>Sar</taxon>
        <taxon>Alveolata</taxon>
        <taxon>Apicomplexa</taxon>
        <taxon>Aconoidasida</taxon>
        <taxon>Piroplasmida</taxon>
        <taxon>Babesiidae</taxon>
        <taxon>Babesia</taxon>
    </lineage>
</organism>
<dbReference type="Proteomes" id="UP001497744">
    <property type="component" value="Unassembled WGS sequence"/>
</dbReference>
<dbReference type="RefSeq" id="XP_067713462.1">
    <property type="nucleotide sequence ID" value="XM_067857361.1"/>
</dbReference>
<gene>
    <name evidence="2" type="ORF">BcabD6B2_08260</name>
</gene>
<feature type="region of interest" description="Disordered" evidence="1">
    <location>
        <begin position="194"/>
        <end position="217"/>
    </location>
</feature>
<dbReference type="GeneID" id="94192874"/>
<name>A0AAV4LQL2_BABCB</name>
<protein>
    <submittedName>
        <fullName evidence="2">Uncharacterized protein</fullName>
    </submittedName>
</protein>
<dbReference type="AlphaFoldDB" id="A0AAV4LQL2"/>
<sequence length="217" mass="23533">MNKSNGVIGVGGIAVSNDPRERLGDAVLGFIAEFLGQLKNVQNFNNHVTNINNAIKALNGGIGQGQHGFETAIQKTEEVLKQVKGTTIEKVFTQLKSVDSLKKNDLKQLSAAFQSYLQKVLGAVADDGSVKNVQSRSQMGTGGNFCDIVMRLMGHLTTLFPKFNNMGGRPIDLGNSGIQPVLDDLKNHNAHIQPSQLTTNKRPQSQSPRFSGLQRHN</sequence>
<evidence type="ECO:0000256" key="1">
    <source>
        <dbReference type="SAM" id="MobiDB-lite"/>
    </source>
</evidence>
<reference evidence="2 3" key="1">
    <citation type="submission" date="2021-06" db="EMBL/GenBank/DDBJ databases">
        <title>Genome sequence of Babesia caballi.</title>
        <authorList>
            <person name="Yamagishi J."/>
            <person name="Kidaka T."/>
            <person name="Ochi A."/>
        </authorList>
    </citation>
    <scope>NUCLEOTIDE SEQUENCE [LARGE SCALE GENOMIC DNA]</scope>
    <source>
        <strain evidence="2">USDA-D6B2</strain>
    </source>
</reference>